<feature type="chain" id="PRO_5042925455" evidence="1">
    <location>
        <begin position="19"/>
        <end position="315"/>
    </location>
</feature>
<accession>A0AAN7BLE1</accession>
<gene>
    <name evidence="2" type="ORF">QBC38DRAFT_501330</name>
</gene>
<comment type="caution">
    <text evidence="2">The sequence shown here is derived from an EMBL/GenBank/DDBJ whole genome shotgun (WGS) entry which is preliminary data.</text>
</comment>
<sequence length="315" mass="34329">MAAGGVLRVFSVISGILGTVQFGIDNFASPDSSGSTIRILAGLDVDGGLQNACGDLPDVRLYNEAGNFLGISADTGKIDDGTTGEIKIKHKEDKGQQAAYALFSANNNAIYIASASITWPNGDEYGWVGDWGRECGGSWYFSNVFIQGSNHKPTFLWIDGNGEQPQTGFQIHWPGIVYWALDNGSRETFAADESIRSRIHERRQNRHNPTDNSTVISLADRLAELLVFDSEEEHSATELCLSKTSLGPDFANNDQKLFCHMSDKTLWPFCNDVYPDDCFDADLQQLVIGGKVVRDRKYANVINWGGSSKSASGAA</sequence>
<keyword evidence="3" id="KW-1185">Reference proteome</keyword>
<organism evidence="2 3">
    <name type="scientific">Podospora fimiseda</name>
    <dbReference type="NCBI Taxonomy" id="252190"/>
    <lineage>
        <taxon>Eukaryota</taxon>
        <taxon>Fungi</taxon>
        <taxon>Dikarya</taxon>
        <taxon>Ascomycota</taxon>
        <taxon>Pezizomycotina</taxon>
        <taxon>Sordariomycetes</taxon>
        <taxon>Sordariomycetidae</taxon>
        <taxon>Sordariales</taxon>
        <taxon>Podosporaceae</taxon>
        <taxon>Podospora</taxon>
    </lineage>
</organism>
<protein>
    <submittedName>
        <fullName evidence="2">Uncharacterized protein</fullName>
    </submittedName>
</protein>
<feature type="signal peptide" evidence="1">
    <location>
        <begin position="1"/>
        <end position="18"/>
    </location>
</feature>
<proteinExistence type="predicted"/>
<keyword evidence="1" id="KW-0732">Signal</keyword>
<dbReference type="EMBL" id="MU865367">
    <property type="protein sequence ID" value="KAK4225463.1"/>
    <property type="molecule type" value="Genomic_DNA"/>
</dbReference>
<name>A0AAN7BLE1_9PEZI</name>
<dbReference type="AlphaFoldDB" id="A0AAN7BLE1"/>
<dbReference type="Proteomes" id="UP001301958">
    <property type="component" value="Unassembled WGS sequence"/>
</dbReference>
<reference evidence="2" key="2">
    <citation type="submission" date="2023-05" db="EMBL/GenBank/DDBJ databases">
        <authorList>
            <consortium name="Lawrence Berkeley National Laboratory"/>
            <person name="Steindorff A."/>
            <person name="Hensen N."/>
            <person name="Bonometti L."/>
            <person name="Westerberg I."/>
            <person name="Brannstrom I.O."/>
            <person name="Guillou S."/>
            <person name="Cros-Aarteil S."/>
            <person name="Calhoun S."/>
            <person name="Haridas S."/>
            <person name="Kuo A."/>
            <person name="Mondo S."/>
            <person name="Pangilinan J."/>
            <person name="Riley R."/>
            <person name="Labutti K."/>
            <person name="Andreopoulos B."/>
            <person name="Lipzen A."/>
            <person name="Chen C."/>
            <person name="Yanf M."/>
            <person name="Daum C."/>
            <person name="Ng V."/>
            <person name="Clum A."/>
            <person name="Ohm R."/>
            <person name="Martin F."/>
            <person name="Silar P."/>
            <person name="Natvig D."/>
            <person name="Lalanne C."/>
            <person name="Gautier V."/>
            <person name="Ament-Velasquez S.L."/>
            <person name="Kruys A."/>
            <person name="Hutchinson M.I."/>
            <person name="Powell A.J."/>
            <person name="Barry K."/>
            <person name="Miller A.N."/>
            <person name="Grigoriev I.V."/>
            <person name="Debuchy R."/>
            <person name="Gladieux P."/>
            <person name="Thoren M.H."/>
            <person name="Johannesson H."/>
        </authorList>
    </citation>
    <scope>NUCLEOTIDE SEQUENCE</scope>
    <source>
        <strain evidence="2">CBS 990.96</strain>
    </source>
</reference>
<evidence type="ECO:0000313" key="3">
    <source>
        <dbReference type="Proteomes" id="UP001301958"/>
    </source>
</evidence>
<evidence type="ECO:0000256" key="1">
    <source>
        <dbReference type="SAM" id="SignalP"/>
    </source>
</evidence>
<reference evidence="2" key="1">
    <citation type="journal article" date="2023" name="Mol. Phylogenet. Evol.">
        <title>Genome-scale phylogeny and comparative genomics of the fungal order Sordariales.</title>
        <authorList>
            <person name="Hensen N."/>
            <person name="Bonometti L."/>
            <person name="Westerberg I."/>
            <person name="Brannstrom I.O."/>
            <person name="Guillou S."/>
            <person name="Cros-Aarteil S."/>
            <person name="Calhoun S."/>
            <person name="Haridas S."/>
            <person name="Kuo A."/>
            <person name="Mondo S."/>
            <person name="Pangilinan J."/>
            <person name="Riley R."/>
            <person name="LaButti K."/>
            <person name="Andreopoulos B."/>
            <person name="Lipzen A."/>
            <person name="Chen C."/>
            <person name="Yan M."/>
            <person name="Daum C."/>
            <person name="Ng V."/>
            <person name="Clum A."/>
            <person name="Steindorff A."/>
            <person name="Ohm R.A."/>
            <person name="Martin F."/>
            <person name="Silar P."/>
            <person name="Natvig D.O."/>
            <person name="Lalanne C."/>
            <person name="Gautier V."/>
            <person name="Ament-Velasquez S.L."/>
            <person name="Kruys A."/>
            <person name="Hutchinson M.I."/>
            <person name="Powell A.J."/>
            <person name="Barry K."/>
            <person name="Miller A.N."/>
            <person name="Grigoriev I.V."/>
            <person name="Debuchy R."/>
            <person name="Gladieux P."/>
            <person name="Hiltunen Thoren M."/>
            <person name="Johannesson H."/>
        </authorList>
    </citation>
    <scope>NUCLEOTIDE SEQUENCE</scope>
    <source>
        <strain evidence="2">CBS 990.96</strain>
    </source>
</reference>
<evidence type="ECO:0000313" key="2">
    <source>
        <dbReference type="EMBL" id="KAK4225463.1"/>
    </source>
</evidence>